<gene>
    <name evidence="2" type="ORF">KIW84_052539</name>
</gene>
<dbReference type="InterPro" id="IPR018289">
    <property type="entry name" value="MULE_transposase_dom"/>
</dbReference>
<dbReference type="EMBL" id="JAMSHJ010000005">
    <property type="protein sequence ID" value="KAI5405810.1"/>
    <property type="molecule type" value="Genomic_DNA"/>
</dbReference>
<sequence length="323" mass="37492">MQCNNVVQIIYKNPVWFAENRVKFYQKKIRDDDDVQHMFVSHGQSGYNDIKLYILPHQQQVSQFIDQSQVFCETDDEQAEVNVPDDKEEVEIMVDSMVNADEEEEPIPASHVYFPPQHMARLNLGPDEPSADVWYNPYVQMQGSLKQGDTFRTKEECVKAIKKFHMQLSTDSRVDRTDTSRAEYEYTPSYRKAWIARTKVVEKVFGNWEESYKQLPKYLLALKQYAPGTIVKLETLPAYTSDGTCAVGNRIFHRLFWTYQPCVICFSFYKPIIQIDGTWLYGKYKGTLLMVVAQDGNNNIFSIAFALVEGETAEGWGFFLRNL</sequence>
<dbReference type="PANTHER" id="PTHR31973:SF195">
    <property type="entry name" value="MUDR FAMILY TRANSPOSASE"/>
    <property type="match status" value="1"/>
</dbReference>
<evidence type="ECO:0000259" key="1">
    <source>
        <dbReference type="Pfam" id="PF10551"/>
    </source>
</evidence>
<accession>A0A9D4WQ82</accession>
<organism evidence="2 3">
    <name type="scientific">Pisum sativum</name>
    <name type="common">Garden pea</name>
    <name type="synonym">Lathyrus oleraceus</name>
    <dbReference type="NCBI Taxonomy" id="3888"/>
    <lineage>
        <taxon>Eukaryota</taxon>
        <taxon>Viridiplantae</taxon>
        <taxon>Streptophyta</taxon>
        <taxon>Embryophyta</taxon>
        <taxon>Tracheophyta</taxon>
        <taxon>Spermatophyta</taxon>
        <taxon>Magnoliopsida</taxon>
        <taxon>eudicotyledons</taxon>
        <taxon>Gunneridae</taxon>
        <taxon>Pentapetalae</taxon>
        <taxon>rosids</taxon>
        <taxon>fabids</taxon>
        <taxon>Fabales</taxon>
        <taxon>Fabaceae</taxon>
        <taxon>Papilionoideae</taxon>
        <taxon>50 kb inversion clade</taxon>
        <taxon>NPAAA clade</taxon>
        <taxon>Hologalegina</taxon>
        <taxon>IRL clade</taxon>
        <taxon>Fabeae</taxon>
        <taxon>Lathyrus</taxon>
    </lineage>
</organism>
<keyword evidence="3" id="KW-1185">Reference proteome</keyword>
<name>A0A9D4WQ82_PEA</name>
<evidence type="ECO:0000313" key="2">
    <source>
        <dbReference type="EMBL" id="KAI5405810.1"/>
    </source>
</evidence>
<comment type="caution">
    <text evidence="2">The sequence shown here is derived from an EMBL/GenBank/DDBJ whole genome shotgun (WGS) entry which is preliminary data.</text>
</comment>
<dbReference type="Gramene" id="Psat05G0253900-T1">
    <property type="protein sequence ID" value="KAI5405810.1"/>
    <property type="gene ID" value="KIW84_052539"/>
</dbReference>
<reference evidence="2 3" key="1">
    <citation type="journal article" date="2022" name="Nat. Genet.">
        <title>Improved pea reference genome and pan-genome highlight genomic features and evolutionary characteristics.</title>
        <authorList>
            <person name="Yang T."/>
            <person name="Liu R."/>
            <person name="Luo Y."/>
            <person name="Hu S."/>
            <person name="Wang D."/>
            <person name="Wang C."/>
            <person name="Pandey M.K."/>
            <person name="Ge S."/>
            <person name="Xu Q."/>
            <person name="Li N."/>
            <person name="Li G."/>
            <person name="Huang Y."/>
            <person name="Saxena R.K."/>
            <person name="Ji Y."/>
            <person name="Li M."/>
            <person name="Yan X."/>
            <person name="He Y."/>
            <person name="Liu Y."/>
            <person name="Wang X."/>
            <person name="Xiang C."/>
            <person name="Varshney R.K."/>
            <person name="Ding H."/>
            <person name="Gao S."/>
            <person name="Zong X."/>
        </authorList>
    </citation>
    <scope>NUCLEOTIDE SEQUENCE [LARGE SCALE GENOMIC DNA]</scope>
    <source>
        <strain evidence="2 3">cv. Zhongwan 6</strain>
    </source>
</reference>
<dbReference type="Pfam" id="PF10551">
    <property type="entry name" value="MULE"/>
    <property type="match status" value="1"/>
</dbReference>
<feature type="domain" description="MULE transposase" evidence="1">
    <location>
        <begin position="272"/>
        <end position="321"/>
    </location>
</feature>
<dbReference type="PANTHER" id="PTHR31973">
    <property type="entry name" value="POLYPROTEIN, PUTATIVE-RELATED"/>
    <property type="match status" value="1"/>
</dbReference>
<evidence type="ECO:0000313" key="3">
    <source>
        <dbReference type="Proteomes" id="UP001058974"/>
    </source>
</evidence>
<dbReference type="Proteomes" id="UP001058974">
    <property type="component" value="Chromosome 5"/>
</dbReference>
<protein>
    <recommendedName>
        <fullName evidence="1">MULE transposase domain-containing protein</fullName>
    </recommendedName>
</protein>
<proteinExistence type="predicted"/>
<dbReference type="AlphaFoldDB" id="A0A9D4WQ82"/>